<keyword evidence="2" id="KW-0805">Transcription regulation</keyword>
<evidence type="ECO:0000259" key="6">
    <source>
        <dbReference type="PROSITE" id="PS50066"/>
    </source>
</evidence>
<dbReference type="CDD" id="cd00265">
    <property type="entry name" value="MADS_MEF2_like"/>
    <property type="match status" value="1"/>
</dbReference>
<evidence type="ECO:0000256" key="2">
    <source>
        <dbReference type="ARBA" id="ARBA00023015"/>
    </source>
</evidence>
<organism evidence="7 8">
    <name type="scientific">Ensete ventricosum</name>
    <name type="common">Abyssinian banana</name>
    <name type="synonym">Musa ensete</name>
    <dbReference type="NCBI Taxonomy" id="4639"/>
    <lineage>
        <taxon>Eukaryota</taxon>
        <taxon>Viridiplantae</taxon>
        <taxon>Streptophyta</taxon>
        <taxon>Embryophyta</taxon>
        <taxon>Tracheophyta</taxon>
        <taxon>Spermatophyta</taxon>
        <taxon>Magnoliopsida</taxon>
        <taxon>Liliopsida</taxon>
        <taxon>Zingiberales</taxon>
        <taxon>Musaceae</taxon>
        <taxon>Ensete</taxon>
    </lineage>
</organism>
<dbReference type="GO" id="GO:0046983">
    <property type="term" value="F:protein dimerization activity"/>
    <property type="evidence" value="ECO:0007669"/>
    <property type="project" value="InterPro"/>
</dbReference>
<dbReference type="EMBL" id="AMZH03022068">
    <property type="protein sequence ID" value="RRT37628.1"/>
    <property type="molecule type" value="Genomic_DNA"/>
</dbReference>
<feature type="domain" description="MADS-box" evidence="6">
    <location>
        <begin position="3"/>
        <end position="63"/>
    </location>
</feature>
<name>A0A426XDS3_ENSVE</name>
<proteinExistence type="predicted"/>
<reference evidence="7 8" key="1">
    <citation type="journal article" date="2014" name="Agronomy (Basel)">
        <title>A Draft Genome Sequence for Ensete ventricosum, the Drought-Tolerant Tree Against Hunger.</title>
        <authorList>
            <person name="Harrison J."/>
            <person name="Moore K.A."/>
            <person name="Paszkiewicz K."/>
            <person name="Jones T."/>
            <person name="Grant M."/>
            <person name="Ambacheew D."/>
            <person name="Muzemil S."/>
            <person name="Studholme D.J."/>
        </authorList>
    </citation>
    <scope>NUCLEOTIDE SEQUENCE [LARGE SCALE GENOMIC DNA]</scope>
</reference>
<keyword evidence="4" id="KW-0804">Transcription</keyword>
<evidence type="ECO:0000256" key="3">
    <source>
        <dbReference type="ARBA" id="ARBA00023125"/>
    </source>
</evidence>
<dbReference type="Gene3D" id="3.40.1810.10">
    <property type="entry name" value="Transcription factor, MADS-box"/>
    <property type="match status" value="1"/>
</dbReference>
<dbReference type="PROSITE" id="PS50066">
    <property type="entry name" value="MADS_BOX_2"/>
    <property type="match status" value="1"/>
</dbReference>
<dbReference type="InterPro" id="IPR033896">
    <property type="entry name" value="MEF2-like_N"/>
</dbReference>
<dbReference type="GO" id="GO:0000977">
    <property type="term" value="F:RNA polymerase II transcription regulatory region sequence-specific DNA binding"/>
    <property type="evidence" value="ECO:0007669"/>
    <property type="project" value="InterPro"/>
</dbReference>
<comment type="caution">
    <text evidence="7">The sequence shown here is derived from an EMBL/GenBank/DDBJ whole genome shotgun (WGS) entry which is preliminary data.</text>
</comment>
<accession>A0A426XDS3</accession>
<evidence type="ECO:0000313" key="7">
    <source>
        <dbReference type="EMBL" id="RRT37628.1"/>
    </source>
</evidence>
<comment type="subcellular location">
    <subcellularLocation>
        <location evidence="1">Nucleus</location>
    </subcellularLocation>
</comment>
<gene>
    <name evidence="7" type="ORF">B296_00055939</name>
</gene>
<evidence type="ECO:0000256" key="4">
    <source>
        <dbReference type="ARBA" id="ARBA00023163"/>
    </source>
</evidence>
<evidence type="ECO:0000256" key="5">
    <source>
        <dbReference type="ARBA" id="ARBA00023242"/>
    </source>
</evidence>
<dbReference type="PRINTS" id="PR00404">
    <property type="entry name" value="MADSDOMAIN"/>
</dbReference>
<keyword evidence="3" id="KW-0238">DNA-binding</keyword>
<dbReference type="Proteomes" id="UP000287651">
    <property type="component" value="Unassembled WGS sequence"/>
</dbReference>
<dbReference type="SMART" id="SM00432">
    <property type="entry name" value="MADS"/>
    <property type="match status" value="1"/>
</dbReference>
<dbReference type="GO" id="GO:0045944">
    <property type="term" value="P:positive regulation of transcription by RNA polymerase II"/>
    <property type="evidence" value="ECO:0007669"/>
    <property type="project" value="InterPro"/>
</dbReference>
<dbReference type="InterPro" id="IPR050142">
    <property type="entry name" value="MADS-box/MEF2_TF"/>
</dbReference>
<keyword evidence="5" id="KW-0539">Nucleus</keyword>
<evidence type="ECO:0000256" key="1">
    <source>
        <dbReference type="ARBA" id="ARBA00004123"/>
    </source>
</evidence>
<evidence type="ECO:0000313" key="8">
    <source>
        <dbReference type="Proteomes" id="UP000287651"/>
    </source>
</evidence>
<dbReference type="Pfam" id="PF00319">
    <property type="entry name" value="SRF-TF"/>
    <property type="match status" value="1"/>
</dbReference>
<dbReference type="InterPro" id="IPR036879">
    <property type="entry name" value="TF_MADSbox_sf"/>
</dbReference>
<dbReference type="PANTHER" id="PTHR48019">
    <property type="entry name" value="SERUM RESPONSE FACTOR HOMOLOG"/>
    <property type="match status" value="1"/>
</dbReference>
<dbReference type="InterPro" id="IPR002100">
    <property type="entry name" value="TF_MADSbox"/>
</dbReference>
<dbReference type="SUPFAM" id="SSF55455">
    <property type="entry name" value="SRF-like"/>
    <property type="match status" value="1"/>
</dbReference>
<dbReference type="GO" id="GO:0005634">
    <property type="term" value="C:nucleus"/>
    <property type="evidence" value="ECO:0007669"/>
    <property type="project" value="UniProtKB-SubCell"/>
</dbReference>
<sequence length="82" mass="9224">MAPRRGKVELKRIEDRTSRQVRFSKRRSGLFKKAYELSVLCDAEVGLLVFSPAGKLYEFSSVSRYSSLPSRTSVPCCSIPPP</sequence>
<dbReference type="AlphaFoldDB" id="A0A426XDS3"/>
<protein>
    <recommendedName>
        <fullName evidence="6">MADS-box domain-containing protein</fullName>
    </recommendedName>
</protein>